<dbReference type="Pfam" id="PF00589">
    <property type="entry name" value="Phage_integrase"/>
    <property type="match status" value="1"/>
</dbReference>
<evidence type="ECO:0000259" key="6">
    <source>
        <dbReference type="PROSITE" id="PS51900"/>
    </source>
</evidence>
<dbReference type="SUPFAM" id="SSF56349">
    <property type="entry name" value="DNA breaking-rejoining enzymes"/>
    <property type="match status" value="1"/>
</dbReference>
<dbReference type="InterPro" id="IPR050090">
    <property type="entry name" value="Tyrosine_recombinase_XerCD"/>
</dbReference>
<reference evidence="8" key="1">
    <citation type="submission" date="2014-08" db="EMBL/GenBank/DDBJ databases">
        <authorList>
            <person name="Edwards T."/>
        </authorList>
    </citation>
    <scope>NUCLEOTIDE SEQUENCE [LARGE SCALE GENOMIC DNA]</scope>
</reference>
<dbReference type="GO" id="GO:0015074">
    <property type="term" value="P:DNA integration"/>
    <property type="evidence" value="ECO:0007669"/>
    <property type="project" value="UniProtKB-KW"/>
</dbReference>
<dbReference type="InterPro" id="IPR013762">
    <property type="entry name" value="Integrase-like_cat_sf"/>
</dbReference>
<dbReference type="InterPro" id="IPR044068">
    <property type="entry name" value="CB"/>
</dbReference>
<dbReference type="InterPro" id="IPR011010">
    <property type="entry name" value="DNA_brk_join_enz"/>
</dbReference>
<dbReference type="GO" id="GO:0006310">
    <property type="term" value="P:DNA recombination"/>
    <property type="evidence" value="ECO:0007669"/>
    <property type="project" value="UniProtKB-KW"/>
</dbReference>
<evidence type="ECO:0000259" key="5">
    <source>
        <dbReference type="PROSITE" id="PS51898"/>
    </source>
</evidence>
<dbReference type="GO" id="GO:0003677">
    <property type="term" value="F:DNA binding"/>
    <property type="evidence" value="ECO:0007669"/>
    <property type="project" value="UniProtKB-UniRule"/>
</dbReference>
<proteinExistence type="predicted"/>
<dbReference type="PROSITE" id="PS51898">
    <property type="entry name" value="TYR_RECOMBINASE"/>
    <property type="match status" value="1"/>
</dbReference>
<feature type="domain" description="Tyr recombinase" evidence="5">
    <location>
        <begin position="104"/>
        <end position="301"/>
    </location>
</feature>
<dbReference type="CDD" id="cd00797">
    <property type="entry name" value="INT_RitB_C_like"/>
    <property type="match status" value="1"/>
</dbReference>
<keyword evidence="1" id="KW-0229">DNA integration</keyword>
<protein>
    <submittedName>
        <fullName evidence="7">Putative integrase/recombinase y4rE</fullName>
    </submittedName>
</protein>
<dbReference type="Gene3D" id="1.10.443.10">
    <property type="entry name" value="Intergrase catalytic core"/>
    <property type="match status" value="1"/>
</dbReference>
<dbReference type="Proteomes" id="UP000182888">
    <property type="component" value="Unassembled WGS sequence"/>
</dbReference>
<feature type="domain" description="Core-binding (CB)" evidence="6">
    <location>
        <begin position="6"/>
        <end position="83"/>
    </location>
</feature>
<dbReference type="OrthoDB" id="5464621at2"/>
<keyword evidence="2 4" id="KW-0238">DNA-binding</keyword>
<evidence type="ECO:0000256" key="4">
    <source>
        <dbReference type="PROSITE-ProRule" id="PRU01248"/>
    </source>
</evidence>
<dbReference type="PANTHER" id="PTHR30349:SF64">
    <property type="entry name" value="PROPHAGE INTEGRASE INTD-RELATED"/>
    <property type="match status" value="1"/>
</dbReference>
<dbReference type="AlphaFoldDB" id="A0A0K2VZU8"/>
<accession>A0A0K2VZU8</accession>
<organism evidence="7 8">
    <name type="scientific">Mesorhizobium plurifarium</name>
    <dbReference type="NCBI Taxonomy" id="69974"/>
    <lineage>
        <taxon>Bacteria</taxon>
        <taxon>Pseudomonadati</taxon>
        <taxon>Pseudomonadota</taxon>
        <taxon>Alphaproteobacteria</taxon>
        <taxon>Hyphomicrobiales</taxon>
        <taxon>Phyllobacteriaceae</taxon>
        <taxon>Mesorhizobium</taxon>
    </lineage>
</organism>
<dbReference type="PANTHER" id="PTHR30349">
    <property type="entry name" value="PHAGE INTEGRASE-RELATED"/>
    <property type="match status" value="1"/>
</dbReference>
<evidence type="ECO:0000313" key="7">
    <source>
        <dbReference type="EMBL" id="CDX57730.1"/>
    </source>
</evidence>
<evidence type="ECO:0000313" key="8">
    <source>
        <dbReference type="Proteomes" id="UP000182888"/>
    </source>
</evidence>
<dbReference type="EMBL" id="CCND01000015">
    <property type="protein sequence ID" value="CDX57730.1"/>
    <property type="molecule type" value="Genomic_DNA"/>
</dbReference>
<keyword evidence="3" id="KW-0233">DNA recombination</keyword>
<dbReference type="PROSITE" id="PS51900">
    <property type="entry name" value="CB"/>
    <property type="match status" value="1"/>
</dbReference>
<sequence length="310" mass="34445">MTAFTRFLGEKAERYIELRHSLGYSFSKQAATLRAFVRYVERAQFDAPATRTMALDFVLSFGGAANSRTTRHGVLRRFYEYLAVYDAETETLDRRVFPRSRAIPPPRILSESELASLIDACARISPGIPLRGRTMATLIGLLASSGLRSGEAVRLDRSDVDLTSGVLLVRKTKFRKDRLVPVHTTTQAALRHYARDRDAAFPTPKDQGFFLGSRGHRLSATGLQKGFAEVRKLAGLDGGKPLRPHDLRHRFAVTRLSFWHQQRADVQALLPLLATYLGHASYSDTAYYLTGSSDLLAIAADRAFLDGGEA</sequence>
<evidence type="ECO:0000256" key="3">
    <source>
        <dbReference type="ARBA" id="ARBA00023172"/>
    </source>
</evidence>
<gene>
    <name evidence="7" type="ORF">MPL1032_220147</name>
</gene>
<name>A0A0K2VZU8_MESPL</name>
<dbReference type="InterPro" id="IPR002104">
    <property type="entry name" value="Integrase_catalytic"/>
</dbReference>
<evidence type="ECO:0000256" key="2">
    <source>
        <dbReference type="ARBA" id="ARBA00023125"/>
    </source>
</evidence>
<evidence type="ECO:0000256" key="1">
    <source>
        <dbReference type="ARBA" id="ARBA00022908"/>
    </source>
</evidence>